<name>A0A0A9BDS0_ARUDO</name>
<reference evidence="1" key="1">
    <citation type="submission" date="2014-09" db="EMBL/GenBank/DDBJ databases">
        <authorList>
            <person name="Magalhaes I.L.F."/>
            <person name="Oliveira U."/>
            <person name="Santos F.R."/>
            <person name="Vidigal T.H.D.A."/>
            <person name="Brescovit A.D."/>
            <person name="Santos A.J."/>
        </authorList>
    </citation>
    <scope>NUCLEOTIDE SEQUENCE</scope>
    <source>
        <tissue evidence="1">Shoot tissue taken approximately 20 cm above the soil surface</tissue>
    </source>
</reference>
<dbReference type="AlphaFoldDB" id="A0A0A9BDS0"/>
<sequence length="42" mass="4977">MHEHMQCRAGDLFRNGGVMLTELLRKDQDFLWKMGKLVARML</sequence>
<protein>
    <submittedName>
        <fullName evidence="1">Uncharacterized protein</fullName>
    </submittedName>
</protein>
<proteinExistence type="predicted"/>
<reference evidence="1" key="2">
    <citation type="journal article" date="2015" name="Data Brief">
        <title>Shoot transcriptome of the giant reed, Arundo donax.</title>
        <authorList>
            <person name="Barrero R.A."/>
            <person name="Guerrero F.D."/>
            <person name="Moolhuijzen P."/>
            <person name="Goolsby J.A."/>
            <person name="Tidwell J."/>
            <person name="Bellgard S.E."/>
            <person name="Bellgard M.I."/>
        </authorList>
    </citation>
    <scope>NUCLEOTIDE SEQUENCE</scope>
    <source>
        <tissue evidence="1">Shoot tissue taken approximately 20 cm above the soil surface</tissue>
    </source>
</reference>
<organism evidence="1">
    <name type="scientific">Arundo donax</name>
    <name type="common">Giant reed</name>
    <name type="synonym">Donax arundinaceus</name>
    <dbReference type="NCBI Taxonomy" id="35708"/>
    <lineage>
        <taxon>Eukaryota</taxon>
        <taxon>Viridiplantae</taxon>
        <taxon>Streptophyta</taxon>
        <taxon>Embryophyta</taxon>
        <taxon>Tracheophyta</taxon>
        <taxon>Spermatophyta</taxon>
        <taxon>Magnoliopsida</taxon>
        <taxon>Liliopsida</taxon>
        <taxon>Poales</taxon>
        <taxon>Poaceae</taxon>
        <taxon>PACMAD clade</taxon>
        <taxon>Arundinoideae</taxon>
        <taxon>Arundineae</taxon>
        <taxon>Arundo</taxon>
    </lineage>
</organism>
<evidence type="ECO:0000313" key="1">
    <source>
        <dbReference type="EMBL" id="JAD61476.1"/>
    </source>
</evidence>
<dbReference type="EMBL" id="GBRH01236419">
    <property type="protein sequence ID" value="JAD61476.1"/>
    <property type="molecule type" value="Transcribed_RNA"/>
</dbReference>
<accession>A0A0A9BDS0</accession>